<protein>
    <recommendedName>
        <fullName evidence="2">Bacterial Ig-like domain-containing protein</fullName>
    </recommendedName>
</protein>
<feature type="non-terminal residue" evidence="1">
    <location>
        <position position="1"/>
    </location>
</feature>
<organism evidence="1">
    <name type="scientific">marine sediment metagenome</name>
    <dbReference type="NCBI Taxonomy" id="412755"/>
    <lineage>
        <taxon>unclassified sequences</taxon>
        <taxon>metagenomes</taxon>
        <taxon>ecological metagenomes</taxon>
    </lineage>
</organism>
<evidence type="ECO:0000313" key="1">
    <source>
        <dbReference type="EMBL" id="GAI27059.1"/>
    </source>
</evidence>
<gene>
    <name evidence="1" type="ORF">S06H3_32149</name>
</gene>
<reference evidence="1" key="1">
    <citation type="journal article" date="2014" name="Front. Microbiol.">
        <title>High frequency of phylogenetically diverse reductive dehalogenase-homologous genes in deep subseafloor sedimentary metagenomes.</title>
        <authorList>
            <person name="Kawai M."/>
            <person name="Futagami T."/>
            <person name="Toyoda A."/>
            <person name="Takaki Y."/>
            <person name="Nishi S."/>
            <person name="Hori S."/>
            <person name="Arai W."/>
            <person name="Tsubouchi T."/>
            <person name="Morono Y."/>
            <person name="Uchiyama I."/>
            <person name="Ito T."/>
            <person name="Fujiyama A."/>
            <person name="Inagaki F."/>
            <person name="Takami H."/>
        </authorList>
    </citation>
    <scope>NUCLEOTIDE SEQUENCE</scope>
    <source>
        <strain evidence="1">Expedition CK06-06</strain>
    </source>
</reference>
<sequence>TYKITAQVFYANDTIAPVVNIINKADFEGERKYYRESDSVEVQATISDNMEISNKWGTILLQNENITVPFSHKTDDTYYLSKILPIDIPKGDYELKIFAEDSVGLVGSDNTTLRIDLTGPVIEAIQPNGSVYAEIIPIELSVTDVKAGVNTESVYYRLREMNGTSICPEAGMGTWDCYNSRWVNIELNEITGTYKTEINTTEAGLESGEYWFEAKAEDILGNKGILE</sequence>
<name>X1P815_9ZZZZ</name>
<dbReference type="EMBL" id="BARV01019089">
    <property type="protein sequence ID" value="GAI27059.1"/>
    <property type="molecule type" value="Genomic_DNA"/>
</dbReference>
<accession>X1P815</accession>
<dbReference type="AlphaFoldDB" id="X1P815"/>
<proteinExistence type="predicted"/>
<evidence type="ECO:0008006" key="2">
    <source>
        <dbReference type="Google" id="ProtNLM"/>
    </source>
</evidence>
<comment type="caution">
    <text evidence="1">The sequence shown here is derived from an EMBL/GenBank/DDBJ whole genome shotgun (WGS) entry which is preliminary data.</text>
</comment>